<accession>A0AC35U7S0</accession>
<sequence length="710" mass="82123">MGATISAARPSDEVLALLSKIGSEEKISSNDPYWNKLFNFDYHVDECLKDQVFQFANHFKDLSQDIFNNCQKNNNVITLVNVFLRRAYEFSNEELTQDKYYVQHTSNALLILRHIFTFFINEKEDTFLHDVLNTDSGEEGYESPFDDDAKYENLSDELVSILLRVLVTVPVNEFSFGLHVEIIRTILALLGSELFSNNAHTTSIFSKYLFSDENSLIANKITENLFNNFLNHTQYLSYSDSARQRHEAEKPQSLVLSFGFAIYRSVVDTFTPSADSETNANDPFSSSDVQDKEISLSSLSCSLLLYLVCRKPSNGTENAYLLALEKFSNSQEISSSMDVEKFFRLDYALLYNQLCKLVHKQSAMLLLYMLLHKNMGFKNFVLSRINLENLVVPVLKVLNGADYENKRFPNESFADDAAIHVIDEPVSVLRKSHHIYLSLIVILILTEDDFFVKIIHESFIKEVNWYLPFKTIREISLGGLITLVIIKVIHMNTLKTRDRYLHTNCLAALANMSSSFKNLDPFVCHKLTSILIVMMKRHIKLIHSVRQMQEEMTEDEENENMIGFHHDITALEEGIRTILEMINTCLCNNLRSNPHLIYYMLYRREVFDTFRDHPMFQDLSDNIFAVINHFSLKLGDINDMSVEDILKAIDIHSLTWPTDRLKKFPDLKFNYVEDENTSGFFIPYIWRLIVSYSGIYFKPNSILLFNAQQS</sequence>
<dbReference type="WBParaSite" id="RSKR_0000851900.1">
    <property type="protein sequence ID" value="RSKR_0000851900.1"/>
    <property type="gene ID" value="RSKR_0000851900"/>
</dbReference>
<dbReference type="Proteomes" id="UP000095286">
    <property type="component" value="Unplaced"/>
</dbReference>
<reference evidence="2" key="1">
    <citation type="submission" date="2016-11" db="UniProtKB">
        <authorList>
            <consortium name="WormBaseParasite"/>
        </authorList>
    </citation>
    <scope>IDENTIFICATION</scope>
    <source>
        <strain evidence="2">KR3021</strain>
    </source>
</reference>
<evidence type="ECO:0000313" key="2">
    <source>
        <dbReference type="WBParaSite" id="RSKR_0000851900.1"/>
    </source>
</evidence>
<protein>
    <submittedName>
        <fullName evidence="2">Dymeclin</fullName>
    </submittedName>
</protein>
<evidence type="ECO:0000313" key="1">
    <source>
        <dbReference type="Proteomes" id="UP000095286"/>
    </source>
</evidence>
<organism evidence="1 2">
    <name type="scientific">Rhabditophanes sp. KR3021</name>
    <dbReference type="NCBI Taxonomy" id="114890"/>
    <lineage>
        <taxon>Eukaryota</taxon>
        <taxon>Metazoa</taxon>
        <taxon>Ecdysozoa</taxon>
        <taxon>Nematoda</taxon>
        <taxon>Chromadorea</taxon>
        <taxon>Rhabditida</taxon>
        <taxon>Tylenchina</taxon>
        <taxon>Panagrolaimomorpha</taxon>
        <taxon>Strongyloidoidea</taxon>
        <taxon>Alloionematidae</taxon>
        <taxon>Rhabditophanes</taxon>
    </lineage>
</organism>
<name>A0AC35U7S0_9BILA</name>
<proteinExistence type="predicted"/>